<evidence type="ECO:0000313" key="12">
    <source>
        <dbReference type="Proteomes" id="UP000034290"/>
    </source>
</evidence>
<keyword evidence="9" id="KW-0479">Metal-binding</keyword>
<dbReference type="GO" id="GO:0002161">
    <property type="term" value="F:aminoacyl-tRNA deacylase activity"/>
    <property type="evidence" value="ECO:0007669"/>
    <property type="project" value="TreeGrafter"/>
</dbReference>
<accession>A0A0G1Y0P0</accession>
<dbReference type="Gene3D" id="3.30.54.20">
    <property type="match status" value="1"/>
</dbReference>
<keyword evidence="5 9" id="KW-0067">ATP-binding</keyword>
<feature type="binding site" evidence="9">
    <location>
        <position position="587"/>
    </location>
    <ligand>
        <name>Zn(2+)</name>
        <dbReference type="ChEBI" id="CHEBI:29105"/>
    </ligand>
</feature>
<keyword evidence="7 9" id="KW-0648">Protein biosynthesis</keyword>
<evidence type="ECO:0000256" key="5">
    <source>
        <dbReference type="ARBA" id="ARBA00022840"/>
    </source>
</evidence>
<dbReference type="SUPFAM" id="SSF101353">
    <property type="entry name" value="Putative anticodon-binding domain of alanyl-tRNA synthetase (AlaRS)"/>
    <property type="match status" value="1"/>
</dbReference>
<dbReference type="FunFam" id="3.30.980.10:FF:000004">
    <property type="entry name" value="Alanine--tRNA ligase, cytoplasmic"/>
    <property type="match status" value="1"/>
</dbReference>
<dbReference type="CDD" id="cd00673">
    <property type="entry name" value="AlaRS_core"/>
    <property type="match status" value="1"/>
</dbReference>
<dbReference type="PROSITE" id="PS50860">
    <property type="entry name" value="AA_TRNA_LIGASE_II_ALA"/>
    <property type="match status" value="1"/>
</dbReference>
<dbReference type="PRINTS" id="PR00980">
    <property type="entry name" value="TRNASYNTHALA"/>
</dbReference>
<dbReference type="PATRIC" id="fig|1618650.3.peg.231"/>
<dbReference type="InterPro" id="IPR018164">
    <property type="entry name" value="Ala-tRNA-synth_IIc_N"/>
</dbReference>
<dbReference type="InterPro" id="IPR050058">
    <property type="entry name" value="Ala-tRNA_ligase"/>
</dbReference>
<dbReference type="Pfam" id="PF01411">
    <property type="entry name" value="tRNA-synt_2c"/>
    <property type="match status" value="1"/>
</dbReference>
<dbReference type="GO" id="GO:0006419">
    <property type="term" value="P:alanyl-tRNA aminoacylation"/>
    <property type="evidence" value="ECO:0007669"/>
    <property type="project" value="UniProtKB-UniRule"/>
</dbReference>
<dbReference type="NCBIfam" id="NF002436">
    <property type="entry name" value="PRK01584.1"/>
    <property type="match status" value="1"/>
</dbReference>
<dbReference type="SUPFAM" id="SSF55681">
    <property type="entry name" value="Class II aaRS and biotin synthetases"/>
    <property type="match status" value="1"/>
</dbReference>
<keyword evidence="6 9" id="KW-0694">RNA-binding</keyword>
<dbReference type="PANTHER" id="PTHR11777:SF9">
    <property type="entry name" value="ALANINE--TRNA LIGASE, CYTOPLASMIC"/>
    <property type="match status" value="1"/>
</dbReference>
<dbReference type="GO" id="GO:0005524">
    <property type="term" value="F:ATP binding"/>
    <property type="evidence" value="ECO:0007669"/>
    <property type="project" value="UniProtKB-UniRule"/>
</dbReference>
<dbReference type="Pfam" id="PF07973">
    <property type="entry name" value="tRNA_SAD"/>
    <property type="match status" value="1"/>
</dbReference>
<dbReference type="Gene3D" id="3.30.980.10">
    <property type="entry name" value="Threonyl-trna Synthetase, Chain A, domain 2"/>
    <property type="match status" value="1"/>
</dbReference>
<evidence type="ECO:0000256" key="4">
    <source>
        <dbReference type="ARBA" id="ARBA00022741"/>
    </source>
</evidence>
<dbReference type="InterPro" id="IPR023033">
    <property type="entry name" value="Ala_tRNA_ligase_euk/bac"/>
</dbReference>
<evidence type="ECO:0000313" key="11">
    <source>
        <dbReference type="EMBL" id="KKW36705.1"/>
    </source>
</evidence>
<dbReference type="PANTHER" id="PTHR11777">
    <property type="entry name" value="ALANYL-TRNA SYNTHETASE"/>
    <property type="match status" value="1"/>
</dbReference>
<sequence>MRSTELRSKFLTFFSGRGHTVIPSASLIPENDPTVLFTTAGMHPLVPYLLGESHPGGKRLTNVQKCIRTQDIEDVGDRRHTTFFEMMGIWSLGDYFKESIIPWTFEFFTKELTFDPKRLYVTVFQGDDSAPQDVESIGFWKKEFEKAGLVATLAMAENPNVEDGHRIFQYPKAKNWWGPAGLTGPCGPDTEVFYDTCRAHSAKFGPACHPNCDCGRFVEIGNDVFMEFNKTADGAFVPLKQKNVDVGWGFERLVAATQGKTSVFETDLFASVIASLETQSGKKYGADETVSKSMEVVADHVRAATLVLGDPRGVSPSNVDQGYIVRRFIRRAIRHGRLLGISTSFLVPIAEQFIALMGEPYPELVQNRDRIVTELKREEEKFGRSIEKGLKEFDKLFAKKQGISGEDAFLLYSTYGFPLELSEELARDKGQKIDRAAFESEFKKHQSLSRAGAEQKFAGGLADHSAETTRLHTATHLLHQALRSVLGAHVAQKGSNITSERLRFDFSHPEKMTPDQLKAVERIINEQIKKDLPVHFEILDLEQAKKRGAFGLFEDKYAQLGGKIKVYFVGDENLGDYVSKEVCGGPHVARTSELGSFKIVKEEAVAAGIRRIKATVTGPDKP</sequence>
<comment type="subcellular location">
    <subcellularLocation>
        <location evidence="9">Cytoplasm</location>
    </subcellularLocation>
</comment>
<keyword evidence="4 9" id="KW-0547">Nucleotide-binding</keyword>
<evidence type="ECO:0000259" key="10">
    <source>
        <dbReference type="PROSITE" id="PS50860"/>
    </source>
</evidence>
<name>A0A0G1Y0P0_9BACT</name>
<comment type="domain">
    <text evidence="9">Consists of three domains; the N-terminal catalytic domain, the editing domain and the C-terminal C-Ala domain. The editing domain removes incorrectly charged amino acids, while the C-Ala domain, along with tRNA(Ala), serves as a bridge to cooperatively bring together the editing and aminoacylation centers thus stimulating deacylation of misacylated tRNAs.</text>
</comment>
<dbReference type="InterPro" id="IPR012947">
    <property type="entry name" value="tRNA_SAD"/>
</dbReference>
<dbReference type="AlphaFoldDB" id="A0A0G1Y0P0"/>
<feature type="domain" description="Alanyl-transfer RNA synthetases family profile" evidence="10">
    <location>
        <begin position="1"/>
        <end position="615"/>
    </location>
</feature>
<dbReference type="InterPro" id="IPR018162">
    <property type="entry name" value="Ala-tRNA-ligase_IIc_anticod-bd"/>
</dbReference>
<proteinExistence type="inferred from homology"/>
<dbReference type="SMART" id="SM00863">
    <property type="entry name" value="tRNA_SAD"/>
    <property type="match status" value="1"/>
</dbReference>
<dbReference type="InterPro" id="IPR018163">
    <property type="entry name" value="Thr/Ala-tRNA-synth_IIc_edit"/>
</dbReference>
<feature type="binding site" evidence="9">
    <location>
        <position position="583"/>
    </location>
    <ligand>
        <name>Zn(2+)</name>
        <dbReference type="ChEBI" id="CHEBI:29105"/>
    </ligand>
</feature>
<comment type="caution">
    <text evidence="11">The sequence shown here is derived from an EMBL/GenBank/DDBJ whole genome shotgun (WGS) entry which is preliminary data.</text>
</comment>
<dbReference type="GO" id="GO:0004813">
    <property type="term" value="F:alanine-tRNA ligase activity"/>
    <property type="evidence" value="ECO:0007669"/>
    <property type="project" value="UniProtKB-UniRule"/>
</dbReference>
<dbReference type="HAMAP" id="MF_00036_B">
    <property type="entry name" value="Ala_tRNA_synth_B"/>
    <property type="match status" value="1"/>
</dbReference>
<dbReference type="InterPro" id="IPR018165">
    <property type="entry name" value="Ala-tRNA-synth_IIc_core"/>
</dbReference>
<dbReference type="Proteomes" id="UP000034290">
    <property type="component" value="Unassembled WGS sequence"/>
</dbReference>
<feature type="binding site" evidence="9">
    <location>
        <position position="472"/>
    </location>
    <ligand>
        <name>Zn(2+)</name>
        <dbReference type="ChEBI" id="CHEBI:29105"/>
    </ligand>
</feature>
<feature type="binding site" evidence="9">
    <location>
        <position position="476"/>
    </location>
    <ligand>
        <name>Zn(2+)</name>
        <dbReference type="ChEBI" id="CHEBI:29105"/>
    </ligand>
</feature>
<comment type="function">
    <text evidence="9">Catalyzes the attachment of alanine to tRNA(Ala) in a two-step reaction: alanine is first activated by ATP to form Ala-AMP and then transferred to the acceptor end of tRNA(Ala). Also edits incorrectly charged Ser-tRNA(Ala) and Gly-tRNA(Ala) via its editing domain.</text>
</comment>
<dbReference type="InterPro" id="IPR002318">
    <property type="entry name" value="Ala-tRNA-lgiase_IIc"/>
</dbReference>
<protein>
    <recommendedName>
        <fullName evidence="9">Alanine--tRNA ligase</fullName>
        <ecNumber evidence="9">6.1.1.7</ecNumber>
    </recommendedName>
    <alternativeName>
        <fullName evidence="9">Alanyl-tRNA synthetase</fullName>
        <shortName evidence="9">AlaRS</shortName>
    </alternativeName>
</protein>
<keyword evidence="9" id="KW-0862">Zinc</keyword>
<dbReference type="GO" id="GO:0000049">
    <property type="term" value="F:tRNA binding"/>
    <property type="evidence" value="ECO:0007669"/>
    <property type="project" value="UniProtKB-KW"/>
</dbReference>
<comment type="similarity">
    <text evidence="1 9">Belongs to the class-II aminoacyl-tRNA synthetase family.</text>
</comment>
<dbReference type="SUPFAM" id="SSF55186">
    <property type="entry name" value="ThrRS/AlaRS common domain"/>
    <property type="match status" value="1"/>
</dbReference>
<evidence type="ECO:0000256" key="3">
    <source>
        <dbReference type="ARBA" id="ARBA00022598"/>
    </source>
</evidence>
<keyword evidence="8 9" id="KW-0030">Aminoacyl-tRNA synthetase</keyword>
<evidence type="ECO:0000256" key="2">
    <source>
        <dbReference type="ARBA" id="ARBA00022555"/>
    </source>
</evidence>
<dbReference type="Gene3D" id="3.30.930.10">
    <property type="entry name" value="Bira Bifunctional Protein, Domain 2"/>
    <property type="match status" value="1"/>
</dbReference>
<dbReference type="InterPro" id="IPR045864">
    <property type="entry name" value="aa-tRNA-synth_II/BPL/LPL"/>
</dbReference>
<evidence type="ECO:0000256" key="6">
    <source>
        <dbReference type="ARBA" id="ARBA00022884"/>
    </source>
</evidence>
<reference evidence="11 12" key="1">
    <citation type="journal article" date="2015" name="Nature">
        <title>rRNA introns, odd ribosomes, and small enigmatic genomes across a large radiation of phyla.</title>
        <authorList>
            <person name="Brown C.T."/>
            <person name="Hug L.A."/>
            <person name="Thomas B.C."/>
            <person name="Sharon I."/>
            <person name="Castelle C.J."/>
            <person name="Singh A."/>
            <person name="Wilkins M.J."/>
            <person name="Williams K.H."/>
            <person name="Banfield J.F."/>
        </authorList>
    </citation>
    <scope>NUCLEOTIDE SEQUENCE [LARGE SCALE GENOMIC DNA]</scope>
</reference>
<dbReference type="EMBL" id="LCRM01000017">
    <property type="protein sequence ID" value="KKW36705.1"/>
    <property type="molecule type" value="Genomic_DNA"/>
</dbReference>
<gene>
    <name evidence="9" type="primary">alaS</name>
    <name evidence="11" type="ORF">UY81_C0017G0009</name>
</gene>
<dbReference type="EC" id="6.1.1.7" evidence="9"/>
<keyword evidence="3 9" id="KW-0436">Ligase</keyword>
<dbReference type="GO" id="GO:0005829">
    <property type="term" value="C:cytosol"/>
    <property type="evidence" value="ECO:0007669"/>
    <property type="project" value="TreeGrafter"/>
</dbReference>
<keyword evidence="2 9" id="KW-0820">tRNA-binding</keyword>
<evidence type="ECO:0000256" key="7">
    <source>
        <dbReference type="ARBA" id="ARBA00022917"/>
    </source>
</evidence>
<evidence type="ECO:0000256" key="8">
    <source>
        <dbReference type="ARBA" id="ARBA00023146"/>
    </source>
</evidence>
<keyword evidence="9" id="KW-0963">Cytoplasm</keyword>
<dbReference type="GO" id="GO:0008270">
    <property type="term" value="F:zinc ion binding"/>
    <property type="evidence" value="ECO:0007669"/>
    <property type="project" value="UniProtKB-UniRule"/>
</dbReference>
<comment type="cofactor">
    <cofactor evidence="9">
        <name>Zn(2+)</name>
        <dbReference type="ChEBI" id="CHEBI:29105"/>
    </cofactor>
    <text evidence="9">Binds 1 zinc ion per subunit.</text>
</comment>
<comment type="catalytic activity">
    <reaction evidence="9">
        <text>tRNA(Ala) + L-alanine + ATP = L-alanyl-tRNA(Ala) + AMP + diphosphate</text>
        <dbReference type="Rhea" id="RHEA:12540"/>
        <dbReference type="Rhea" id="RHEA-COMP:9657"/>
        <dbReference type="Rhea" id="RHEA-COMP:9923"/>
        <dbReference type="ChEBI" id="CHEBI:30616"/>
        <dbReference type="ChEBI" id="CHEBI:33019"/>
        <dbReference type="ChEBI" id="CHEBI:57972"/>
        <dbReference type="ChEBI" id="CHEBI:78442"/>
        <dbReference type="ChEBI" id="CHEBI:78497"/>
        <dbReference type="ChEBI" id="CHEBI:456215"/>
        <dbReference type="EC" id="6.1.1.7"/>
    </reaction>
</comment>
<evidence type="ECO:0000256" key="1">
    <source>
        <dbReference type="ARBA" id="ARBA00008226"/>
    </source>
</evidence>
<evidence type="ECO:0000256" key="9">
    <source>
        <dbReference type="HAMAP-Rule" id="MF_00036"/>
    </source>
</evidence>
<organism evidence="11 12">
    <name type="scientific">Candidatus Giovannonibacteria bacterium GW2011_GWA2_53_7</name>
    <dbReference type="NCBI Taxonomy" id="1618650"/>
    <lineage>
        <taxon>Bacteria</taxon>
        <taxon>Candidatus Giovannoniibacteriota</taxon>
    </lineage>
</organism>